<dbReference type="PANTHER" id="PTHR10663">
    <property type="entry name" value="GUANYL-NUCLEOTIDE EXCHANGE FACTOR"/>
    <property type="match status" value="1"/>
</dbReference>
<feature type="region of interest" description="Disordered" evidence="1">
    <location>
        <begin position="291"/>
        <end position="327"/>
    </location>
</feature>
<name>A0A1E3NL64_9ASCO</name>
<evidence type="ECO:0000313" key="4">
    <source>
        <dbReference type="Proteomes" id="UP000094455"/>
    </source>
</evidence>
<dbReference type="GO" id="GO:0005794">
    <property type="term" value="C:Golgi apparatus"/>
    <property type="evidence" value="ECO:0007669"/>
    <property type="project" value="UniProtKB-ARBA"/>
</dbReference>
<dbReference type="CDD" id="cd00171">
    <property type="entry name" value="Sec7"/>
    <property type="match status" value="1"/>
</dbReference>
<dbReference type="InterPro" id="IPR023394">
    <property type="entry name" value="Sec7_C_sf"/>
</dbReference>
<dbReference type="OrthoDB" id="10258608at2759"/>
<reference evidence="3 4" key="1">
    <citation type="journal article" date="2016" name="Proc. Natl. Acad. Sci. U.S.A.">
        <title>Comparative genomics of biotechnologically important yeasts.</title>
        <authorList>
            <person name="Riley R."/>
            <person name="Haridas S."/>
            <person name="Wolfe K.H."/>
            <person name="Lopes M.R."/>
            <person name="Hittinger C.T."/>
            <person name="Goeker M."/>
            <person name="Salamov A.A."/>
            <person name="Wisecaver J.H."/>
            <person name="Long T.M."/>
            <person name="Calvey C.H."/>
            <person name="Aerts A.L."/>
            <person name="Barry K.W."/>
            <person name="Choi C."/>
            <person name="Clum A."/>
            <person name="Coughlan A.Y."/>
            <person name="Deshpande S."/>
            <person name="Douglass A.P."/>
            <person name="Hanson S.J."/>
            <person name="Klenk H.-P."/>
            <person name="LaButti K.M."/>
            <person name="Lapidus A."/>
            <person name="Lindquist E.A."/>
            <person name="Lipzen A.M."/>
            <person name="Meier-Kolthoff J.P."/>
            <person name="Ohm R.A."/>
            <person name="Otillar R.P."/>
            <person name="Pangilinan J.L."/>
            <person name="Peng Y."/>
            <person name="Rokas A."/>
            <person name="Rosa C.A."/>
            <person name="Scheuner C."/>
            <person name="Sibirny A.A."/>
            <person name="Slot J.C."/>
            <person name="Stielow J.B."/>
            <person name="Sun H."/>
            <person name="Kurtzman C.P."/>
            <person name="Blackwell M."/>
            <person name="Grigoriev I.V."/>
            <person name="Jeffries T.W."/>
        </authorList>
    </citation>
    <scope>NUCLEOTIDE SEQUENCE [LARGE SCALE GENOMIC DNA]</scope>
    <source>
        <strain evidence="3 4">NRRL Y-2026</strain>
    </source>
</reference>
<dbReference type="GO" id="GO:0016192">
    <property type="term" value="P:vesicle-mediated transport"/>
    <property type="evidence" value="ECO:0007669"/>
    <property type="project" value="UniProtKB-ARBA"/>
</dbReference>
<dbReference type="Pfam" id="PF23325">
    <property type="entry name" value="TPR_28"/>
    <property type="match status" value="1"/>
</dbReference>
<evidence type="ECO:0000256" key="1">
    <source>
        <dbReference type="SAM" id="MobiDB-lite"/>
    </source>
</evidence>
<sequence length="1572" mass="177523">MLQTSTAFADASVARAPHPWQAADTSITTATTITDPLAFIIQECTFILSAMRKNNKSASSPFAAILLNQFLSDGTRADDNDLSSSSFGTSTVRNPNTNKYATKFKDDDHFLSGFVELRSILSDTRDITLVDIITLLQPFLVVIKSPSTSCHITNLAISSLAKFLHYGIISANQTNIVQALSQIVSTLAHCRFEGADQTQDDLLLVKIIQLLESIVASPLGDLLTDDSMYEIISTCFSLAINTRRRDMLRSAAETSLLTITQILFSKLKELESKPEIDHNTKSAQVEFTNDSLPIDTIGGSSSASPSDISKDRSTSEQSQSEENKAAKLIVSPLATTTASAENSVSTEDDELNTLASLDLPDKDADLSPYGIACMREFLNHTIDILLPDNKYRFTEATRTLALEILIRTIEVTGTHITKHNQLFSLISDNCCHHLVEIIQNSESSILVTLSLKLILYFALYFPNYLKIQLELIFVTIFQSIIADESMLNEDLSKYRETVFDMSRKGKFETNSLTEVEVAELRKEFDTGKSPQSKEFLIESLSVLWCRSPYLFINLFKSYDCDFDRTDLTSSLIKLLCRLSYSDCSLLTTGNVPPICLDGLLSFVNGIYERIKIGINENVDLSNGDKNPLIQQYTKKSDFIECVKKWNEKPEKGLESLQEKGFITDPNDDKEVAKFLLTNSGRIDKKQLGELLAKPAKVNLLKEFVGLLDFKNLRPDESLRVLLNYFRLPGEAQQIDRIVSTFNERYIECQDPIDEVDEKALSEKTKNKDKDNGEEDEAVEEEEKVVPDSDAMYVLSFSIIMLNTDLHNPNVKKPMTLEDYQRNLRGCFKGKDFPVWYTEKMYQSIKEKEIIMPEEHKGTVKWFETVWQSLVAEQENKKVTDSDSINDTWTGSNNTAITDLLAFDKLLFEKHCQDLISSFIVMFDDATHDSIVTKMMSTVEKCAAIAIYFGIDDIVDQIVEMTAHLSTLTGVKKSEYLVDNRDILPIIEMDTNVREGEDTVFVSDLAVLFGRDYRAQLSMIILFRIMKRSKYKVTKGWFYAIKAVLKLFEIGLINPNIFEEFQKKLEFEKLNKPPAEFNIKKSEVLKESGLFSTFSSYLKGLSDDTPEPTQEEIEVSLAAIEFIESTGVNNLFSYVSKTRDFDSMNKLVQILLALLPHRNESTERFYVEEELFLLELCVCYLLVTENQKLINQVFSKCDLFLSEEKKDLKMSTVSRVLSYKLLLVHVSSDASKSVLDSALDKIHELAINSREAFVKHGVNVLQPLEQLAIVEDSWCCKDVVMKNTYWVILRVFASSPKNTEAVYQFISSIIKEHPTLIEYDNYMDILGLLDEISAVGAYGAQWEHEYDKLIDSGLKVEVNKNPYQELVNIALQSITLTSQLGDVINGTSFAKSTEEKKASGAEVVNPWYPLIEAISHQCYNPCRQLRNHALNTLTNLLITNPKLPLKELSLEKMLDAACLRLLVELMKPEVNGTDVKGMIKTQRDVLDLSCKMILTFDFSNVEAVVDKVFAVSSQLLQKNRASYPNSGHEDEVIELLRNVLMIKKDKLDLVKLKGYKMDGALKKLVEEVIKSNA</sequence>
<dbReference type="Gene3D" id="1.10.220.20">
    <property type="match status" value="1"/>
</dbReference>
<organism evidence="3 4">
    <name type="scientific">Pichia membranifaciens NRRL Y-2026</name>
    <dbReference type="NCBI Taxonomy" id="763406"/>
    <lineage>
        <taxon>Eukaryota</taxon>
        <taxon>Fungi</taxon>
        <taxon>Dikarya</taxon>
        <taxon>Ascomycota</taxon>
        <taxon>Saccharomycotina</taxon>
        <taxon>Pichiomycetes</taxon>
        <taxon>Pichiales</taxon>
        <taxon>Pichiaceae</taxon>
        <taxon>Pichia</taxon>
    </lineage>
</organism>
<dbReference type="Pfam" id="PF12783">
    <property type="entry name" value="Sec7-like_HUS"/>
    <property type="match status" value="1"/>
</dbReference>
<dbReference type="PANTHER" id="PTHR10663:SF388">
    <property type="entry name" value="GOLGI-SPECIFIC BREFELDIN A-RESISTANCE GUANINE NUCLEOTIDE EXCHANGE FACTOR 1"/>
    <property type="match status" value="1"/>
</dbReference>
<protein>
    <recommendedName>
        <fullName evidence="2">SEC7 domain-containing protein</fullName>
    </recommendedName>
</protein>
<feature type="compositionally biased region" description="Acidic residues" evidence="1">
    <location>
        <begin position="771"/>
        <end position="782"/>
    </location>
</feature>
<dbReference type="GeneID" id="30177994"/>
<dbReference type="RefSeq" id="XP_019017987.1">
    <property type="nucleotide sequence ID" value="XM_019161307.1"/>
</dbReference>
<feature type="domain" description="SEC7" evidence="2">
    <location>
        <begin position="627"/>
        <end position="847"/>
    </location>
</feature>
<dbReference type="SUPFAM" id="SSF48425">
    <property type="entry name" value="Sec7 domain"/>
    <property type="match status" value="1"/>
</dbReference>
<dbReference type="EMBL" id="KV454003">
    <property type="protein sequence ID" value="ODQ46874.1"/>
    <property type="molecule type" value="Genomic_DNA"/>
</dbReference>
<dbReference type="PROSITE" id="PS50190">
    <property type="entry name" value="SEC7"/>
    <property type="match status" value="1"/>
</dbReference>
<gene>
    <name evidence="3" type="ORF">PICMEDRAFT_16681</name>
</gene>
<dbReference type="InterPro" id="IPR035999">
    <property type="entry name" value="Sec7_dom_sf"/>
</dbReference>
<feature type="region of interest" description="Disordered" evidence="1">
    <location>
        <begin position="757"/>
        <end position="784"/>
    </location>
</feature>
<dbReference type="InterPro" id="IPR056604">
    <property type="entry name" value="GBF1-like_TPR"/>
</dbReference>
<proteinExistence type="predicted"/>
<dbReference type="Proteomes" id="UP000094455">
    <property type="component" value="Unassembled WGS sequence"/>
</dbReference>
<feature type="compositionally biased region" description="Basic and acidic residues" evidence="1">
    <location>
        <begin position="757"/>
        <end position="770"/>
    </location>
</feature>
<dbReference type="Pfam" id="PF01369">
    <property type="entry name" value="Sec7"/>
    <property type="match status" value="1"/>
</dbReference>
<dbReference type="GO" id="GO:0032012">
    <property type="term" value="P:regulation of ARF protein signal transduction"/>
    <property type="evidence" value="ECO:0007669"/>
    <property type="project" value="InterPro"/>
</dbReference>
<dbReference type="Gene3D" id="1.10.1000.11">
    <property type="entry name" value="Arf Nucleotide-binding Site Opener,domain 2"/>
    <property type="match status" value="1"/>
</dbReference>
<dbReference type="InterPro" id="IPR032691">
    <property type="entry name" value="Mon2/Sec7/BIG1-like_HUS"/>
</dbReference>
<dbReference type="InterPro" id="IPR000904">
    <property type="entry name" value="Sec7_dom"/>
</dbReference>
<keyword evidence="4" id="KW-1185">Reference proteome</keyword>
<dbReference type="GO" id="GO:0005085">
    <property type="term" value="F:guanyl-nucleotide exchange factor activity"/>
    <property type="evidence" value="ECO:0007669"/>
    <property type="project" value="InterPro"/>
</dbReference>
<dbReference type="SMART" id="SM00222">
    <property type="entry name" value="Sec7"/>
    <property type="match status" value="1"/>
</dbReference>
<accession>A0A1E3NL64</accession>
<dbReference type="STRING" id="763406.A0A1E3NL64"/>
<evidence type="ECO:0000259" key="2">
    <source>
        <dbReference type="PROSITE" id="PS50190"/>
    </source>
</evidence>
<evidence type="ECO:0000313" key="3">
    <source>
        <dbReference type="EMBL" id="ODQ46874.1"/>
    </source>
</evidence>